<evidence type="ECO:0000313" key="1">
    <source>
        <dbReference type="Ensembl" id="ENSSSCP00030024881.1"/>
    </source>
</evidence>
<evidence type="ECO:0000313" key="2">
    <source>
        <dbReference type="Proteomes" id="UP000694570"/>
    </source>
</evidence>
<reference evidence="1" key="1">
    <citation type="submission" date="2025-08" db="UniProtKB">
        <authorList>
            <consortium name="Ensembl"/>
        </authorList>
    </citation>
    <scope>IDENTIFICATION</scope>
</reference>
<organism evidence="1 2">
    <name type="scientific">Sus scrofa</name>
    <name type="common">Pig</name>
    <dbReference type="NCBI Taxonomy" id="9823"/>
    <lineage>
        <taxon>Eukaryota</taxon>
        <taxon>Metazoa</taxon>
        <taxon>Chordata</taxon>
        <taxon>Craniata</taxon>
        <taxon>Vertebrata</taxon>
        <taxon>Euteleostomi</taxon>
        <taxon>Mammalia</taxon>
        <taxon>Eutheria</taxon>
        <taxon>Laurasiatheria</taxon>
        <taxon>Artiodactyla</taxon>
        <taxon>Suina</taxon>
        <taxon>Suidae</taxon>
        <taxon>Sus</taxon>
    </lineage>
</organism>
<sequence>MFTAALFPIAKTWKPPKCPRTEEWIKKMCYLYTTEYYSAIKRNEMMAFLATWMDIEFIMLMKSESETPTSNAITPMWNLKKGQNELLCRRDTDSQTLKNLWFPNETGWAVRG</sequence>
<dbReference type="Proteomes" id="UP000694570">
    <property type="component" value="Unplaced"/>
</dbReference>
<dbReference type="Ensembl" id="ENSSSCT00030054450.1">
    <property type="protein sequence ID" value="ENSSSCP00030024881.1"/>
    <property type="gene ID" value="ENSSSCG00030039108.1"/>
</dbReference>
<dbReference type="AlphaFoldDB" id="A0A8D0WR40"/>
<accession>A0A8D0WR40</accession>
<protein>
    <recommendedName>
        <fullName evidence="3">DUF1725 domain-containing protein</fullName>
    </recommendedName>
</protein>
<name>A0A8D0WR40_PIG</name>
<proteinExistence type="predicted"/>
<evidence type="ECO:0008006" key="3">
    <source>
        <dbReference type="Google" id="ProtNLM"/>
    </source>
</evidence>